<keyword evidence="2" id="KW-1185">Reference proteome</keyword>
<comment type="caution">
    <text evidence="1">The sequence shown here is derived from an EMBL/GenBank/DDBJ whole genome shotgun (WGS) entry which is preliminary data.</text>
</comment>
<evidence type="ECO:0000313" key="1">
    <source>
        <dbReference type="EMBL" id="MEQ6353464.1"/>
    </source>
</evidence>
<dbReference type="RefSeq" id="WP_349658228.1">
    <property type="nucleotide sequence ID" value="NZ_JBEGDG010000001.1"/>
</dbReference>
<proteinExistence type="predicted"/>
<reference evidence="1 2" key="1">
    <citation type="submission" date="2024-06" db="EMBL/GenBank/DDBJ databases">
        <title>Lysinibacillus zambalefons sp. nov., a Novel Firmicute Isolated from the Poon Bato Zambales Hyperalkaline Spring.</title>
        <authorList>
            <person name="Aja J.A."/>
            <person name="Lazaro J.E.H."/>
            <person name="Llorin L.D."/>
            <person name="Lim K.R."/>
            <person name="Teodosio J."/>
            <person name="Dalisay D.S."/>
        </authorList>
    </citation>
    <scope>NUCLEOTIDE SEQUENCE [LARGE SCALE GENOMIC DNA]</scope>
    <source>
        <strain evidence="1 2">M3</strain>
    </source>
</reference>
<name>A0ABV1MN11_9BACI</name>
<accession>A0ABV1MN11</accession>
<protein>
    <recommendedName>
        <fullName evidence="3">DUF2642 domain-containing protein</fullName>
    </recommendedName>
</protein>
<gene>
    <name evidence="1" type="ORF">ABNX05_02425</name>
</gene>
<evidence type="ECO:0008006" key="3">
    <source>
        <dbReference type="Google" id="ProtNLM"/>
    </source>
</evidence>
<dbReference type="EMBL" id="JBEGDG010000001">
    <property type="protein sequence ID" value="MEQ6353464.1"/>
    <property type="molecule type" value="Genomic_DNA"/>
</dbReference>
<organism evidence="1 2">
    <name type="scientific">Lysinibacillus zambalensis</name>
    <dbReference type="NCBI Taxonomy" id="3160866"/>
    <lineage>
        <taxon>Bacteria</taxon>
        <taxon>Bacillati</taxon>
        <taxon>Bacillota</taxon>
        <taxon>Bacilli</taxon>
        <taxon>Bacillales</taxon>
        <taxon>Bacillaceae</taxon>
        <taxon>Lysinibacillus</taxon>
    </lineage>
</organism>
<evidence type="ECO:0000313" key="2">
    <source>
        <dbReference type="Proteomes" id="UP001478862"/>
    </source>
</evidence>
<sequence length="57" mass="6376">MPIINNCIGDILVQIGYKRFESPGAIQFMEVNPLLVGISVEIESQDIVISQLKNCER</sequence>
<dbReference type="Proteomes" id="UP001478862">
    <property type="component" value="Unassembled WGS sequence"/>
</dbReference>